<evidence type="ECO:0000256" key="2">
    <source>
        <dbReference type="PROSITE-ProRule" id="PRU00335"/>
    </source>
</evidence>
<dbReference type="InterPro" id="IPR041484">
    <property type="entry name" value="TetR_C_25"/>
</dbReference>
<sequence>MRSPGAAGRSTRARILDAAIQRFGRDGFDASLRAIAADAGVSAAAIIKHYGSKEQLHEACDEYVLGFIRDNKRTSMNADDLGAAFMSQMALLDDYQPIFLYVMRSYMAGGEVARHLIEHMVTDAVDYVREAVERGKLVPSRDEEARVRYLVGASVGGMLMAVMREDRDLPELDRDFWRRTMHGMALPALEIFTEGFLTDRAMLDEYLLYIGDPPQSEERSA</sequence>
<dbReference type="PANTHER" id="PTHR30055:SF146">
    <property type="entry name" value="HTH-TYPE TRANSCRIPTIONAL DUAL REGULATOR CECR"/>
    <property type="match status" value="1"/>
</dbReference>
<organism evidence="4 5">
    <name type="scientific">Georgenia deserti</name>
    <dbReference type="NCBI Taxonomy" id="2093781"/>
    <lineage>
        <taxon>Bacteria</taxon>
        <taxon>Bacillati</taxon>
        <taxon>Actinomycetota</taxon>
        <taxon>Actinomycetes</taxon>
        <taxon>Micrococcales</taxon>
        <taxon>Bogoriellaceae</taxon>
        <taxon>Georgenia</taxon>
    </lineage>
</organism>
<dbReference type="InterPro" id="IPR001647">
    <property type="entry name" value="HTH_TetR"/>
</dbReference>
<dbReference type="SUPFAM" id="SSF48498">
    <property type="entry name" value="Tetracyclin repressor-like, C-terminal domain"/>
    <property type="match status" value="1"/>
</dbReference>
<dbReference type="PRINTS" id="PR00455">
    <property type="entry name" value="HTHTETR"/>
</dbReference>
<dbReference type="InterPro" id="IPR050109">
    <property type="entry name" value="HTH-type_TetR-like_transc_reg"/>
</dbReference>
<keyword evidence="5" id="KW-1185">Reference proteome</keyword>
<comment type="caution">
    <text evidence="4">The sequence shown here is derived from an EMBL/GenBank/DDBJ whole genome shotgun (WGS) entry which is preliminary data.</text>
</comment>
<protein>
    <submittedName>
        <fullName evidence="4">TetR family transcriptional regulator</fullName>
    </submittedName>
</protein>
<dbReference type="InterPro" id="IPR009057">
    <property type="entry name" value="Homeodomain-like_sf"/>
</dbReference>
<reference evidence="5" key="1">
    <citation type="journal article" date="2019" name="Int. J. Syst. Evol. Microbiol.">
        <title>The Global Catalogue of Microorganisms (GCM) 10K type strain sequencing project: providing services to taxonomists for standard genome sequencing and annotation.</title>
        <authorList>
            <consortium name="The Broad Institute Genomics Platform"/>
            <consortium name="The Broad Institute Genome Sequencing Center for Infectious Disease"/>
            <person name="Wu L."/>
            <person name="Ma J."/>
        </authorList>
    </citation>
    <scope>NUCLEOTIDE SEQUENCE [LARGE SCALE GENOMIC DNA]</scope>
    <source>
        <strain evidence="5">JCM 17130</strain>
    </source>
</reference>
<feature type="domain" description="HTH tetR-type" evidence="3">
    <location>
        <begin position="9"/>
        <end position="68"/>
    </location>
</feature>
<evidence type="ECO:0000313" key="4">
    <source>
        <dbReference type="EMBL" id="MFD1718903.1"/>
    </source>
</evidence>
<feature type="DNA-binding region" description="H-T-H motif" evidence="2">
    <location>
        <begin position="31"/>
        <end position="50"/>
    </location>
</feature>
<accession>A0ABW4L7U2</accession>
<dbReference type="PROSITE" id="PS50977">
    <property type="entry name" value="HTH_TETR_2"/>
    <property type="match status" value="1"/>
</dbReference>
<evidence type="ECO:0000259" key="3">
    <source>
        <dbReference type="PROSITE" id="PS50977"/>
    </source>
</evidence>
<dbReference type="PANTHER" id="PTHR30055">
    <property type="entry name" value="HTH-TYPE TRANSCRIPTIONAL REGULATOR RUTR"/>
    <property type="match status" value="1"/>
</dbReference>
<evidence type="ECO:0000313" key="5">
    <source>
        <dbReference type="Proteomes" id="UP001597277"/>
    </source>
</evidence>
<dbReference type="Proteomes" id="UP001597277">
    <property type="component" value="Unassembled WGS sequence"/>
</dbReference>
<dbReference type="Pfam" id="PF17933">
    <property type="entry name" value="TetR_C_25"/>
    <property type="match status" value="1"/>
</dbReference>
<dbReference type="SUPFAM" id="SSF46689">
    <property type="entry name" value="Homeodomain-like"/>
    <property type="match status" value="1"/>
</dbReference>
<dbReference type="Pfam" id="PF00440">
    <property type="entry name" value="TetR_N"/>
    <property type="match status" value="1"/>
</dbReference>
<dbReference type="InterPro" id="IPR036271">
    <property type="entry name" value="Tet_transcr_reg_TetR-rel_C_sf"/>
</dbReference>
<dbReference type="RefSeq" id="WP_388008117.1">
    <property type="nucleotide sequence ID" value="NZ_JBHUEE010000007.1"/>
</dbReference>
<gene>
    <name evidence="4" type="ORF">ACFSE6_13735</name>
</gene>
<keyword evidence="1 2" id="KW-0238">DNA-binding</keyword>
<name>A0ABW4L7U2_9MICO</name>
<proteinExistence type="predicted"/>
<evidence type="ECO:0000256" key="1">
    <source>
        <dbReference type="ARBA" id="ARBA00023125"/>
    </source>
</evidence>
<dbReference type="EMBL" id="JBHUEE010000007">
    <property type="protein sequence ID" value="MFD1718903.1"/>
    <property type="molecule type" value="Genomic_DNA"/>
</dbReference>
<dbReference type="Gene3D" id="1.10.357.10">
    <property type="entry name" value="Tetracycline Repressor, domain 2"/>
    <property type="match status" value="1"/>
</dbReference>